<protein>
    <submittedName>
        <fullName evidence="7">4Fe-4S binding domain protein</fullName>
    </submittedName>
</protein>
<accession>D0WG82</accession>
<dbReference type="Gene3D" id="3.30.70.20">
    <property type="match status" value="2"/>
</dbReference>
<evidence type="ECO:0000256" key="4">
    <source>
        <dbReference type="ARBA" id="ARBA00023004"/>
    </source>
</evidence>
<dbReference type="SUPFAM" id="SSF54862">
    <property type="entry name" value="4Fe-4S ferredoxins"/>
    <property type="match status" value="2"/>
</dbReference>
<dbReference type="STRING" id="649764.HMPREF0762_00833"/>
<feature type="domain" description="4Fe-4S ferredoxin-type" evidence="6">
    <location>
        <begin position="236"/>
        <end position="266"/>
    </location>
</feature>
<evidence type="ECO:0000313" key="7">
    <source>
        <dbReference type="EMBL" id="EEZ61495.1"/>
    </source>
</evidence>
<dbReference type="PROSITE" id="PS51379">
    <property type="entry name" value="4FE4S_FER_2"/>
    <property type="match status" value="3"/>
</dbReference>
<evidence type="ECO:0000259" key="6">
    <source>
        <dbReference type="PROSITE" id="PS51379"/>
    </source>
</evidence>
<dbReference type="HOGENOM" id="CLU_048087_0_0_11"/>
<proteinExistence type="predicted"/>
<dbReference type="AlphaFoldDB" id="D0WG82"/>
<dbReference type="GeneID" id="85007411"/>
<dbReference type="PROSITE" id="PS00198">
    <property type="entry name" value="4FE4S_FER_1"/>
    <property type="match status" value="3"/>
</dbReference>
<evidence type="ECO:0000256" key="5">
    <source>
        <dbReference type="ARBA" id="ARBA00023014"/>
    </source>
</evidence>
<evidence type="ECO:0000313" key="8">
    <source>
        <dbReference type="Proteomes" id="UP000006001"/>
    </source>
</evidence>
<dbReference type="RefSeq" id="WP_006362083.1">
    <property type="nucleotide sequence ID" value="NZ_GG700630.1"/>
</dbReference>
<sequence>MALADDLAIYALGYYMHESHPVRLDHLCLNTVQRRNPCDICGTVCPKGLSIYESKPDWHGCINCNLCVSACPTEAIHESSSSFAALTAALDSATDAIVFGCPKAQGHVDVTVPCLAALPWEVLATAALTRTAVVKTHPCKECDDQASFDGVKDLLRTLRRFFGKEEFARRVLSAEPKDRRAARGTLRRQAFGSAVGALAAGAEAAVNPGSVIMSHYRAMLVEALESLPDDERPQVTWPTLEEDGNCQGCEICVRICPHHAIELRIPGQAEYQELREAEKRAKRAPRRLAEGEAPPMSVEEARAAYDAAVGHAREEGIGQALIHDASLCTQCGLCYMTCPNENLGGWDAITTANVPALVEHPVSLRLCEKCGRAFKPEGDEVACKACSRVNFF</sequence>
<keyword evidence="5" id="KW-0411">Iron-sulfur</keyword>
<dbReference type="OrthoDB" id="9808559at2"/>
<dbReference type="Pfam" id="PF00037">
    <property type="entry name" value="Fer4"/>
    <property type="match status" value="1"/>
</dbReference>
<keyword evidence="8" id="KW-1185">Reference proteome</keyword>
<keyword evidence="4" id="KW-0408">Iron</keyword>
<dbReference type="PANTHER" id="PTHR24960:SF79">
    <property type="entry name" value="PHOTOSYSTEM I IRON-SULFUR CENTER"/>
    <property type="match status" value="1"/>
</dbReference>
<name>D0WG82_SLAES</name>
<dbReference type="InterPro" id="IPR050157">
    <property type="entry name" value="PSI_iron-sulfur_center"/>
</dbReference>
<gene>
    <name evidence="7" type="ORF">HMPREF0762_00833</name>
</gene>
<dbReference type="GO" id="GO:0051539">
    <property type="term" value="F:4 iron, 4 sulfur cluster binding"/>
    <property type="evidence" value="ECO:0007669"/>
    <property type="project" value="UniProtKB-KW"/>
</dbReference>
<evidence type="ECO:0000256" key="1">
    <source>
        <dbReference type="ARBA" id="ARBA00001966"/>
    </source>
</evidence>
<feature type="domain" description="4Fe-4S ferredoxin-type" evidence="6">
    <location>
        <begin position="319"/>
        <end position="349"/>
    </location>
</feature>
<keyword evidence="2" id="KW-0004">4Fe-4S</keyword>
<feature type="domain" description="4Fe-4S ferredoxin-type" evidence="6">
    <location>
        <begin position="52"/>
        <end position="81"/>
    </location>
</feature>
<dbReference type="Pfam" id="PF12838">
    <property type="entry name" value="Fer4_7"/>
    <property type="match status" value="1"/>
</dbReference>
<dbReference type="eggNOG" id="COG1143">
    <property type="taxonomic scope" value="Bacteria"/>
</dbReference>
<reference evidence="7" key="1">
    <citation type="submission" date="2009-10" db="EMBL/GenBank/DDBJ databases">
        <authorList>
            <person name="Weinstock G."/>
            <person name="Sodergren E."/>
            <person name="Clifton S."/>
            <person name="Fulton L."/>
            <person name="Fulton B."/>
            <person name="Courtney L."/>
            <person name="Fronick C."/>
            <person name="Harrison M."/>
            <person name="Strong C."/>
            <person name="Farmer C."/>
            <person name="Delahaunty K."/>
            <person name="Markovic C."/>
            <person name="Hall O."/>
            <person name="Minx P."/>
            <person name="Tomlinson C."/>
            <person name="Mitreva M."/>
            <person name="Nelson J."/>
            <person name="Hou S."/>
            <person name="Wollam A."/>
            <person name="Pepin K.H."/>
            <person name="Johnson M."/>
            <person name="Bhonagiri V."/>
            <person name="Nash W.E."/>
            <person name="Warren W."/>
            <person name="Chinwalla A."/>
            <person name="Mardis E.R."/>
            <person name="Wilson R.K."/>
        </authorList>
    </citation>
    <scope>NUCLEOTIDE SEQUENCE [LARGE SCALE GENOMIC DNA]</scope>
    <source>
        <strain evidence="7">ATCC 700122</strain>
    </source>
</reference>
<dbReference type="Proteomes" id="UP000006001">
    <property type="component" value="Unassembled WGS sequence"/>
</dbReference>
<evidence type="ECO:0000256" key="2">
    <source>
        <dbReference type="ARBA" id="ARBA00022485"/>
    </source>
</evidence>
<dbReference type="InterPro" id="IPR017896">
    <property type="entry name" value="4Fe4S_Fe-S-bd"/>
</dbReference>
<dbReference type="Gene3D" id="3.40.50.1780">
    <property type="match status" value="1"/>
</dbReference>
<organism evidence="7 8">
    <name type="scientific">Slackia exigua (strain ATCC 700122 / DSM 15923 / CIP 105133 / JCM 11022 / KCTC 5966 / S-7)</name>
    <dbReference type="NCBI Taxonomy" id="649764"/>
    <lineage>
        <taxon>Bacteria</taxon>
        <taxon>Bacillati</taxon>
        <taxon>Actinomycetota</taxon>
        <taxon>Coriobacteriia</taxon>
        <taxon>Eggerthellales</taxon>
        <taxon>Eggerthellaceae</taxon>
        <taxon>Slackia</taxon>
    </lineage>
</organism>
<dbReference type="PANTHER" id="PTHR24960">
    <property type="entry name" value="PHOTOSYSTEM I IRON-SULFUR CENTER-RELATED"/>
    <property type="match status" value="1"/>
</dbReference>
<keyword evidence="3" id="KW-0479">Metal-binding</keyword>
<dbReference type="InterPro" id="IPR017900">
    <property type="entry name" value="4Fe4S_Fe_S_CS"/>
</dbReference>
<comment type="cofactor">
    <cofactor evidence="1">
        <name>[4Fe-4S] cluster</name>
        <dbReference type="ChEBI" id="CHEBI:49883"/>
    </cofactor>
</comment>
<dbReference type="GO" id="GO:0046872">
    <property type="term" value="F:metal ion binding"/>
    <property type="evidence" value="ECO:0007669"/>
    <property type="project" value="UniProtKB-KW"/>
</dbReference>
<dbReference type="EMBL" id="ACUX02000006">
    <property type="protein sequence ID" value="EEZ61495.1"/>
    <property type="molecule type" value="Genomic_DNA"/>
</dbReference>
<evidence type="ECO:0000256" key="3">
    <source>
        <dbReference type="ARBA" id="ARBA00022723"/>
    </source>
</evidence>
<comment type="caution">
    <text evidence="7">The sequence shown here is derived from an EMBL/GenBank/DDBJ whole genome shotgun (WGS) entry which is preliminary data.</text>
</comment>
<dbReference type="eggNOG" id="COG1146">
    <property type="taxonomic scope" value="Bacteria"/>
</dbReference>